<dbReference type="Gene3D" id="3.40.50.2300">
    <property type="match status" value="1"/>
</dbReference>
<feature type="domain" description="Response regulatory" evidence="2">
    <location>
        <begin position="2"/>
        <end position="54"/>
    </location>
</feature>
<protein>
    <recommendedName>
        <fullName evidence="2">Response regulatory domain-containing protein</fullName>
    </recommendedName>
</protein>
<organism evidence="3 4">
    <name type="scientific">Lyngbya aestuarii BL J</name>
    <dbReference type="NCBI Taxonomy" id="1348334"/>
    <lineage>
        <taxon>Bacteria</taxon>
        <taxon>Bacillati</taxon>
        <taxon>Cyanobacteriota</taxon>
        <taxon>Cyanophyceae</taxon>
        <taxon>Oscillatoriophycideae</taxon>
        <taxon>Oscillatoriales</taxon>
        <taxon>Microcoleaceae</taxon>
        <taxon>Lyngbya</taxon>
    </lineage>
</organism>
<proteinExistence type="predicted"/>
<keyword evidence="4" id="KW-1185">Reference proteome</keyword>
<dbReference type="InterPro" id="IPR001789">
    <property type="entry name" value="Sig_transdc_resp-reg_receiver"/>
</dbReference>
<comment type="caution">
    <text evidence="3">The sequence shown here is derived from an EMBL/GenBank/DDBJ whole genome shotgun (WGS) entry which is preliminary data.</text>
</comment>
<dbReference type="Proteomes" id="UP000017127">
    <property type="component" value="Unassembled WGS sequence"/>
</dbReference>
<evidence type="ECO:0000313" key="4">
    <source>
        <dbReference type="Proteomes" id="UP000017127"/>
    </source>
</evidence>
<sequence length="54" mass="6057">MRVLLVEYEPGIAQFITQGLREAGYVIDVTQDGQEGWDYASTFSAFATLKNLNE</sequence>
<reference evidence="3 4" key="1">
    <citation type="journal article" date="2013" name="Front. Microbiol.">
        <title>Comparative genomic analyses of the cyanobacterium, Lyngbya aestuarii BL J, a powerful hydrogen producer.</title>
        <authorList>
            <person name="Kothari A."/>
            <person name="Vaughn M."/>
            <person name="Garcia-Pichel F."/>
        </authorList>
    </citation>
    <scope>NUCLEOTIDE SEQUENCE [LARGE SCALE GENOMIC DNA]</scope>
    <source>
        <strain evidence="3 4">BL J</strain>
    </source>
</reference>
<dbReference type="OrthoDB" id="9800897at2"/>
<comment type="caution">
    <text evidence="1">Lacks conserved residue(s) required for the propagation of feature annotation.</text>
</comment>
<dbReference type="InterPro" id="IPR011006">
    <property type="entry name" value="CheY-like_superfamily"/>
</dbReference>
<dbReference type="RefSeq" id="WP_023064654.1">
    <property type="nucleotide sequence ID" value="NZ_AUZM01000005.1"/>
</dbReference>
<name>U7QMA3_9CYAN</name>
<dbReference type="SUPFAM" id="SSF52172">
    <property type="entry name" value="CheY-like"/>
    <property type="match status" value="1"/>
</dbReference>
<dbReference type="EMBL" id="AUZM01000005">
    <property type="protein sequence ID" value="ERT09109.1"/>
    <property type="molecule type" value="Genomic_DNA"/>
</dbReference>
<dbReference type="PROSITE" id="PS50110">
    <property type="entry name" value="RESPONSE_REGULATORY"/>
    <property type="match status" value="1"/>
</dbReference>
<dbReference type="GO" id="GO:0000160">
    <property type="term" value="P:phosphorelay signal transduction system"/>
    <property type="evidence" value="ECO:0007669"/>
    <property type="project" value="InterPro"/>
</dbReference>
<accession>U7QMA3</accession>
<gene>
    <name evidence="3" type="ORF">M595_0824</name>
</gene>
<dbReference type="AlphaFoldDB" id="U7QMA3"/>
<evidence type="ECO:0000313" key="3">
    <source>
        <dbReference type="EMBL" id="ERT09109.1"/>
    </source>
</evidence>
<evidence type="ECO:0000256" key="1">
    <source>
        <dbReference type="PROSITE-ProRule" id="PRU00169"/>
    </source>
</evidence>
<evidence type="ECO:0000259" key="2">
    <source>
        <dbReference type="PROSITE" id="PS50110"/>
    </source>
</evidence>